<reference evidence="2" key="1">
    <citation type="submission" date="2024-06" db="EMBL/GenBank/DDBJ databases">
        <title>Complete genome sequence of the cellulolytic actinobacterium, Cellulosimicrobium ES-005.</title>
        <authorList>
            <person name="Matthews C.T."/>
            <person name="Underwood K.D."/>
            <person name="Ghanchi K.M."/>
            <person name="Fields S.D."/>
            <person name="Gardner S.G."/>
        </authorList>
    </citation>
    <scope>NUCLEOTIDE SEQUENCE</scope>
    <source>
        <strain evidence="2">ES-005</strain>
    </source>
</reference>
<gene>
    <name evidence="2" type="ORF">ABRQ22_04180</name>
</gene>
<keyword evidence="1" id="KW-0732">Signal</keyword>
<dbReference type="InterPro" id="IPR007253">
    <property type="entry name" value="Cell_wall-bd_2"/>
</dbReference>
<dbReference type="PANTHER" id="PTHR30032:SF8">
    <property type="entry name" value="GERMINATION-SPECIFIC N-ACETYLMURAMOYL-L-ALANINE AMIDASE"/>
    <property type="match status" value="1"/>
</dbReference>
<dbReference type="EMBL" id="CP159290">
    <property type="protein sequence ID" value="XCH30893.1"/>
    <property type="molecule type" value="Genomic_DNA"/>
</dbReference>
<protein>
    <submittedName>
        <fullName evidence="2">Cell wall-binding repeat-containing protein</fullName>
    </submittedName>
</protein>
<dbReference type="InterPro" id="IPR051922">
    <property type="entry name" value="Bact_Sporulation_Assoc"/>
</dbReference>
<sequence>MATVTAGALFAAPAQAAPSTPDGADAALVAAAQERVAHLRAFRPQDTEPVDSVAVEALAARAFGAEPAALAVAADESVDRVYGQNRWETAVAVSHLYGLGDGGRSGVLNGRIDADEQAAPVVYVASGMGYADALSAAPAAAFNRGPLLLTPAAAIPEVVLWEIERLHPARIVVVGGTASVSDAAYAQLAAIQPNIRRDAGRDRYETSRVVVQRGFDYAARGMDASRIAYLASGTGYADALAASAAAATVGSPVVLVDGRATTADAATTVLLRDRLGAEYLFLAGGAASISSAYERNLLAQPWVTVPTRLAGNDRFGTANAINAYLFGLLHADGVLTPGSVNYTSGLNFPDALSAGAMAGYFFEPLYLSLPSCIPAQAVRDPRSWGVTSFYVIGGPGVLDAAVENLTTC</sequence>
<organism evidence="2">
    <name type="scientific">Cellulosimicrobium sp. ES-005</name>
    <dbReference type="NCBI Taxonomy" id="3163031"/>
    <lineage>
        <taxon>Bacteria</taxon>
        <taxon>Bacillati</taxon>
        <taxon>Actinomycetota</taxon>
        <taxon>Actinomycetes</taxon>
        <taxon>Micrococcales</taxon>
        <taxon>Promicromonosporaceae</taxon>
        <taxon>Cellulosimicrobium</taxon>
    </lineage>
</organism>
<evidence type="ECO:0000313" key="2">
    <source>
        <dbReference type="EMBL" id="XCH30893.1"/>
    </source>
</evidence>
<accession>A0AAU8G3Z1</accession>
<feature type="signal peptide" evidence="1">
    <location>
        <begin position="1"/>
        <end position="16"/>
    </location>
</feature>
<feature type="chain" id="PRO_5043728447" evidence="1">
    <location>
        <begin position="17"/>
        <end position="408"/>
    </location>
</feature>
<dbReference type="RefSeq" id="WP_353708689.1">
    <property type="nucleotide sequence ID" value="NZ_CP159290.1"/>
</dbReference>
<dbReference type="Pfam" id="PF04122">
    <property type="entry name" value="CW_binding_2"/>
    <property type="match status" value="3"/>
</dbReference>
<evidence type="ECO:0000256" key="1">
    <source>
        <dbReference type="SAM" id="SignalP"/>
    </source>
</evidence>
<dbReference type="PANTHER" id="PTHR30032">
    <property type="entry name" value="N-ACETYLMURAMOYL-L-ALANINE AMIDASE-RELATED"/>
    <property type="match status" value="1"/>
</dbReference>
<dbReference type="AlphaFoldDB" id="A0AAU8G3Z1"/>
<proteinExistence type="predicted"/>
<name>A0AAU8G3Z1_9MICO</name>
<dbReference type="Gene3D" id="3.40.50.12090">
    <property type="match status" value="2"/>
</dbReference>